<dbReference type="GO" id="GO:0006006">
    <property type="term" value="P:glucose metabolic process"/>
    <property type="evidence" value="ECO:0007669"/>
    <property type="project" value="TreeGrafter"/>
</dbReference>
<dbReference type="Pfam" id="PF01263">
    <property type="entry name" value="Aldose_epim"/>
    <property type="match status" value="1"/>
</dbReference>
<dbReference type="Proteomes" id="UP000229095">
    <property type="component" value="Unassembled WGS sequence"/>
</dbReference>
<dbReference type="InterPro" id="IPR037480">
    <property type="entry name" value="YihR-like"/>
</dbReference>
<dbReference type="EMBL" id="PEBI01000004">
    <property type="protein sequence ID" value="PJM72638.1"/>
    <property type="molecule type" value="Genomic_DNA"/>
</dbReference>
<dbReference type="AlphaFoldDB" id="A0A2M9H738"/>
<dbReference type="GO" id="GO:0004034">
    <property type="term" value="F:aldose 1-epimerase activity"/>
    <property type="evidence" value="ECO:0007669"/>
    <property type="project" value="TreeGrafter"/>
</dbReference>
<dbReference type="InterPro" id="IPR011013">
    <property type="entry name" value="Gal_mutarotase_sf_dom"/>
</dbReference>
<comment type="caution">
    <text evidence="1">The sequence shown here is derived from an EMBL/GenBank/DDBJ whole genome shotgun (WGS) entry which is preliminary data.</text>
</comment>
<evidence type="ECO:0000313" key="1">
    <source>
        <dbReference type="EMBL" id="PJM72638.1"/>
    </source>
</evidence>
<dbReference type="RefSeq" id="WP_100511424.1">
    <property type="nucleotide sequence ID" value="NZ_PEBI01000004.1"/>
</dbReference>
<name>A0A2M9H738_9BIFI</name>
<sequence>MMAKNLPPRTGQQYSISYGDYKAVITELGATMRKVTYKGKNVIVPLGADDPITCCHGQLLVPFPNRIEAGTYTFEGKTYVLPIDEHERNTAIHGYGYRSYWKLEELTESSVTQSWRVPNMNGYPFDVIVTAKHELAEDGLHITVSAYNNGGEDAPWALAIHPWLDNGFNGYGDEIDGHNAQCHLTVPADTHVTVDENLIPTGTEPVDGTKYDMRDNPLLVNQPFDDAWTDLYREEDGSVHATFTRPDGLQIKVGGDETVTSFQVCTGTGFPAFQHPAGTAVEPQTAYANAFNTGDDLIVIKPGETSETKLFISAAEV</sequence>
<accession>A0A2M9H738</accession>
<dbReference type="PANTHER" id="PTHR10091">
    <property type="entry name" value="ALDOSE-1-EPIMERASE"/>
    <property type="match status" value="1"/>
</dbReference>
<dbReference type="Gene3D" id="2.70.98.10">
    <property type="match status" value="1"/>
</dbReference>
<organism evidence="1 2">
    <name type="scientific">Bifidobacterium primatium</name>
    <dbReference type="NCBI Taxonomy" id="2045438"/>
    <lineage>
        <taxon>Bacteria</taxon>
        <taxon>Bacillati</taxon>
        <taxon>Actinomycetota</taxon>
        <taxon>Actinomycetes</taxon>
        <taxon>Bifidobacteriales</taxon>
        <taxon>Bifidobacteriaceae</taxon>
        <taxon>Bifidobacterium</taxon>
    </lineage>
</organism>
<dbReference type="InterPro" id="IPR008183">
    <property type="entry name" value="Aldose_1/G6P_1-epimerase"/>
</dbReference>
<reference evidence="1 2" key="1">
    <citation type="submission" date="2017-10" db="EMBL/GenBank/DDBJ databases">
        <title>Draft genome sequences of strains TRE 1, TRE 9, TRE H and TRI 7, isolated from tamarins, belonging to four potential novel Bifidobacterium species.</title>
        <authorList>
            <person name="Mattarelli P."/>
            <person name="Modesto M."/>
            <person name="Puglisi E."/>
            <person name="Morelli L."/>
            <person name="Spezio C."/>
            <person name="Bonetti A."/>
            <person name="Sandri C."/>
        </authorList>
    </citation>
    <scope>NUCLEOTIDE SEQUENCE [LARGE SCALE GENOMIC DNA]</scope>
    <source>
        <strain evidence="2">TRE1</strain>
    </source>
</reference>
<dbReference type="OrthoDB" id="4739604at2"/>
<protein>
    <submittedName>
        <fullName evidence="1">Aldose epimerase</fullName>
    </submittedName>
</protein>
<evidence type="ECO:0000313" key="2">
    <source>
        <dbReference type="Proteomes" id="UP000229095"/>
    </source>
</evidence>
<dbReference type="PANTHER" id="PTHR10091:SF0">
    <property type="entry name" value="GALACTOSE MUTAROTASE"/>
    <property type="match status" value="1"/>
</dbReference>
<dbReference type="CDD" id="cd09022">
    <property type="entry name" value="Aldose_epim_Ec_YihR"/>
    <property type="match status" value="1"/>
</dbReference>
<keyword evidence="2" id="KW-1185">Reference proteome</keyword>
<gene>
    <name evidence="1" type="ORF">CS006_08705</name>
</gene>
<dbReference type="SUPFAM" id="SSF74650">
    <property type="entry name" value="Galactose mutarotase-like"/>
    <property type="match status" value="1"/>
</dbReference>
<dbReference type="InterPro" id="IPR014718">
    <property type="entry name" value="GH-type_carb-bd"/>
</dbReference>
<dbReference type="GO" id="GO:0033499">
    <property type="term" value="P:galactose catabolic process via UDP-galactose, Leloir pathway"/>
    <property type="evidence" value="ECO:0007669"/>
    <property type="project" value="TreeGrafter"/>
</dbReference>
<proteinExistence type="predicted"/>
<dbReference type="GO" id="GO:0030246">
    <property type="term" value="F:carbohydrate binding"/>
    <property type="evidence" value="ECO:0007669"/>
    <property type="project" value="InterPro"/>
</dbReference>